<organism evidence="1 2">
    <name type="scientific">Nitrosospira lacus</name>
    <dbReference type="NCBI Taxonomy" id="1288494"/>
    <lineage>
        <taxon>Bacteria</taxon>
        <taxon>Pseudomonadati</taxon>
        <taxon>Pseudomonadota</taxon>
        <taxon>Betaproteobacteria</taxon>
        <taxon>Nitrosomonadales</taxon>
        <taxon>Nitrosomonadaceae</taxon>
        <taxon>Nitrosospira</taxon>
    </lineage>
</organism>
<evidence type="ECO:0000313" key="1">
    <source>
        <dbReference type="EMBL" id="ARO88662.1"/>
    </source>
</evidence>
<dbReference type="AlphaFoldDB" id="A0A1W6SS85"/>
<reference evidence="1 2" key="1">
    <citation type="journal article" date="2015" name="Int. J. Syst. Evol. Microbiol.">
        <title>Nitrosospira lacus sp. nov., a psychrotolerant, ammonia-oxidizing bacterium from sandy lake sediment.</title>
        <authorList>
            <person name="Urakawa H."/>
            <person name="Garcia J.C."/>
            <person name="Nielsen J.L."/>
            <person name="Le V.Q."/>
            <person name="Kozlowski J.A."/>
            <person name="Stein L.Y."/>
            <person name="Lim C.K."/>
            <person name="Pommerening-Roser A."/>
            <person name="Martens-Habbena W."/>
            <person name="Stahl D.A."/>
            <person name="Klotz M.G."/>
        </authorList>
    </citation>
    <scope>NUCLEOTIDE SEQUENCE [LARGE SCALE GENOMIC DNA]</scope>
    <source>
        <strain evidence="1 2">APG3</strain>
    </source>
</reference>
<evidence type="ECO:0000313" key="2">
    <source>
        <dbReference type="Proteomes" id="UP000012179"/>
    </source>
</evidence>
<dbReference type="KEGG" id="nlc:EBAPG3_013275"/>
<proteinExistence type="predicted"/>
<dbReference type="Proteomes" id="UP000012179">
    <property type="component" value="Chromosome"/>
</dbReference>
<accession>A0A1W6SS85</accession>
<dbReference type="EMBL" id="CP021106">
    <property type="protein sequence ID" value="ARO88662.1"/>
    <property type="molecule type" value="Genomic_DNA"/>
</dbReference>
<keyword evidence="2" id="KW-1185">Reference proteome</keyword>
<gene>
    <name evidence="1" type="ORF">EBAPG3_013275</name>
</gene>
<name>A0A1W6SS85_9PROT</name>
<protein>
    <submittedName>
        <fullName evidence="1">Uncharacterized protein</fullName>
    </submittedName>
</protein>
<sequence length="63" mass="7249">MARQSLEFIRKEFGRLEKQGIPMTDLQMAAARERIVFLTARRIAQHEKEDTMEALTAQGVTND</sequence>